<comment type="pathway">
    <text evidence="3 17">Protein modification; protein glycosylation.</text>
</comment>
<dbReference type="InterPro" id="IPR001173">
    <property type="entry name" value="Glyco_trans_2-like"/>
</dbReference>
<keyword evidence="8" id="KW-0479">Metal-binding</keyword>
<evidence type="ECO:0000256" key="3">
    <source>
        <dbReference type="ARBA" id="ARBA00004922"/>
    </source>
</evidence>
<evidence type="ECO:0000256" key="12">
    <source>
        <dbReference type="ARBA" id="ARBA00023034"/>
    </source>
</evidence>
<dbReference type="InterPro" id="IPR029044">
    <property type="entry name" value="Nucleotide-diphossugar_trans"/>
</dbReference>
<dbReference type="PANTHER" id="PTHR11675">
    <property type="entry name" value="N-ACETYLGALACTOSAMINYLTRANSFERASE"/>
    <property type="match status" value="1"/>
</dbReference>
<dbReference type="AlphaFoldDB" id="A0A1W0WDH0"/>
<comment type="cofactor">
    <cofactor evidence="1 17">
        <name>Mn(2+)</name>
        <dbReference type="ChEBI" id="CHEBI:29035"/>
    </cofactor>
</comment>
<evidence type="ECO:0000256" key="15">
    <source>
        <dbReference type="ARBA" id="ARBA00023180"/>
    </source>
</evidence>
<keyword evidence="10" id="KW-0735">Signal-anchor</keyword>
<evidence type="ECO:0000256" key="13">
    <source>
        <dbReference type="ARBA" id="ARBA00023136"/>
    </source>
</evidence>
<protein>
    <recommendedName>
        <fullName evidence="17">Polypeptide N-acetylgalactosaminyltransferase</fullName>
        <ecNumber evidence="17">2.4.1.-</ecNumber>
    </recommendedName>
    <alternativeName>
        <fullName evidence="17">Protein-UDP acetylgalactosaminyltransferase</fullName>
    </alternativeName>
</protein>
<evidence type="ECO:0000256" key="17">
    <source>
        <dbReference type="RuleBase" id="RU361242"/>
    </source>
</evidence>
<dbReference type="InterPro" id="IPR000772">
    <property type="entry name" value="Ricin_B_lectin"/>
</dbReference>
<keyword evidence="16 17" id="KW-0464">Manganese</keyword>
<dbReference type="SUPFAM" id="SSF53448">
    <property type="entry name" value="Nucleotide-diphospho-sugar transferases"/>
    <property type="match status" value="1"/>
</dbReference>
<keyword evidence="5 17" id="KW-0328">Glycosyltransferase</keyword>
<dbReference type="GO" id="GO:0004653">
    <property type="term" value="F:polypeptide N-acetylgalactosaminyltransferase activity"/>
    <property type="evidence" value="ECO:0007669"/>
    <property type="project" value="TreeGrafter"/>
</dbReference>
<evidence type="ECO:0000259" key="18">
    <source>
        <dbReference type="SMART" id="SM00458"/>
    </source>
</evidence>
<keyword evidence="7 17" id="KW-0812">Transmembrane</keyword>
<dbReference type="GO" id="GO:0006493">
    <property type="term" value="P:protein O-linked glycosylation"/>
    <property type="evidence" value="ECO:0007669"/>
    <property type="project" value="TreeGrafter"/>
</dbReference>
<dbReference type="InterPro" id="IPR035992">
    <property type="entry name" value="Ricin_B-like_lectins"/>
</dbReference>
<dbReference type="PROSITE" id="PS50231">
    <property type="entry name" value="RICIN_B_LECTIN"/>
    <property type="match status" value="1"/>
</dbReference>
<reference evidence="20" key="1">
    <citation type="submission" date="2017-01" db="EMBL/GenBank/DDBJ databases">
        <title>Comparative genomics of anhydrobiosis in the tardigrade Hypsibius dujardini.</title>
        <authorList>
            <person name="Yoshida Y."/>
            <person name="Koutsovoulos G."/>
            <person name="Laetsch D."/>
            <person name="Stevens L."/>
            <person name="Kumar S."/>
            <person name="Horikawa D."/>
            <person name="Ishino K."/>
            <person name="Komine S."/>
            <person name="Tomita M."/>
            <person name="Blaxter M."/>
            <person name="Arakawa K."/>
        </authorList>
    </citation>
    <scope>NUCLEOTIDE SEQUENCE [LARGE SCALE GENOMIC DNA]</scope>
    <source>
        <strain evidence="20">Z151</strain>
    </source>
</reference>
<comment type="subcellular location">
    <subcellularLocation>
        <location evidence="2 17">Golgi apparatus membrane</location>
        <topology evidence="2 17">Single-pass type II membrane protein</topology>
    </subcellularLocation>
</comment>
<dbReference type="UniPathway" id="UPA00378"/>
<dbReference type="FunFam" id="3.90.550.10:FF:000053">
    <property type="entry name" value="Polypeptide N-acetylgalactosaminyltransferase"/>
    <property type="match status" value="1"/>
</dbReference>
<evidence type="ECO:0000256" key="6">
    <source>
        <dbReference type="ARBA" id="ARBA00022679"/>
    </source>
</evidence>
<dbReference type="CDD" id="cd02510">
    <property type="entry name" value="pp-GalNAc-T"/>
    <property type="match status" value="1"/>
</dbReference>
<organism evidence="19 20">
    <name type="scientific">Hypsibius exemplaris</name>
    <name type="common">Freshwater tardigrade</name>
    <dbReference type="NCBI Taxonomy" id="2072580"/>
    <lineage>
        <taxon>Eukaryota</taxon>
        <taxon>Metazoa</taxon>
        <taxon>Ecdysozoa</taxon>
        <taxon>Tardigrada</taxon>
        <taxon>Eutardigrada</taxon>
        <taxon>Parachela</taxon>
        <taxon>Hypsibioidea</taxon>
        <taxon>Hypsibiidae</taxon>
        <taxon>Hypsibius</taxon>
    </lineage>
</organism>
<name>A0A1W0WDH0_HYPEX</name>
<dbReference type="SMART" id="SM00458">
    <property type="entry name" value="RICIN"/>
    <property type="match status" value="1"/>
</dbReference>
<comment type="caution">
    <text evidence="19">The sequence shown here is derived from an EMBL/GenBank/DDBJ whole genome shotgun (WGS) entry which is preliminary data.</text>
</comment>
<accession>A0A1W0WDH0</accession>
<feature type="domain" description="Ricin B lectin" evidence="18">
    <location>
        <begin position="464"/>
        <end position="583"/>
    </location>
</feature>
<evidence type="ECO:0000313" key="19">
    <source>
        <dbReference type="EMBL" id="OQV13238.1"/>
    </source>
</evidence>
<evidence type="ECO:0000256" key="10">
    <source>
        <dbReference type="ARBA" id="ARBA00022968"/>
    </source>
</evidence>
<evidence type="ECO:0000256" key="14">
    <source>
        <dbReference type="ARBA" id="ARBA00023157"/>
    </source>
</evidence>
<evidence type="ECO:0000313" key="20">
    <source>
        <dbReference type="Proteomes" id="UP000192578"/>
    </source>
</evidence>
<evidence type="ECO:0000256" key="1">
    <source>
        <dbReference type="ARBA" id="ARBA00001936"/>
    </source>
</evidence>
<dbReference type="OrthoDB" id="6072411at2759"/>
<dbReference type="Gene3D" id="3.90.550.10">
    <property type="entry name" value="Spore Coat Polysaccharide Biosynthesis Protein SpsA, Chain A"/>
    <property type="match status" value="1"/>
</dbReference>
<keyword evidence="12 17" id="KW-0333">Golgi apparatus</keyword>
<dbReference type="GO" id="GO:0000139">
    <property type="term" value="C:Golgi membrane"/>
    <property type="evidence" value="ECO:0007669"/>
    <property type="project" value="UniProtKB-SubCell"/>
</dbReference>
<evidence type="ECO:0000256" key="8">
    <source>
        <dbReference type="ARBA" id="ARBA00022723"/>
    </source>
</evidence>
<keyword evidence="11 17" id="KW-1133">Transmembrane helix</keyword>
<keyword evidence="6 17" id="KW-0808">Transferase</keyword>
<keyword evidence="15" id="KW-0325">Glycoprotein</keyword>
<keyword evidence="14 17" id="KW-1015">Disulfide bond</keyword>
<dbReference type="Proteomes" id="UP000192578">
    <property type="component" value="Unassembled WGS sequence"/>
</dbReference>
<keyword evidence="13 17" id="KW-0472">Membrane</keyword>
<dbReference type="Gene3D" id="2.80.10.50">
    <property type="match status" value="1"/>
</dbReference>
<sequence>MRIFSRPYRLPKLYVKIIVVLSILFLIFALQVLVKSSGNVAITGRRGGQKGHNHPLETVFKEEVIGNFEEKEKPRKEGPGEYGVAVGLGPDDLKSGGDCTKEWGFNQCASEKIAMDREIPDTRPLECKNWHYPEELPKASVVVAFHNEMPSTLLRTVHSVINRSPPQFLEEVLLVDDNSDREQLKQELDDYITRFDGKVRILRQKEREGLIRTRSNGAKNAKGEVVIFLDAHCEVGYNWLPPLLAPIAKDRSTMTVPIIDGIDADNFKIEPMYQGKTMFVGTFEWGLLYKETERSEKEANRHEHYSEPYRSPTHAGGLFAIHRGYFEELGWYDEGLEIWGGEQYELSFKVWQCGGSLLWVPCSHVGHIYKRRSSIHPDILPEKLVKKGSLVHLNHRRVAETWMDEYKEYLYIREPLMPDVDFGDISKQKALRERLKCKSFKWFMENIAYDVVKEYPLLPPNKHFGELRNVGEKNVKCFDTFGRSNPSKIGVSGCHGWGGNQFFRLNTEGQLGFGERCVDVDGNNQLLFQNCPKARVDGPWELESDTHLFKHKKKNLCAERTDKDELWLRPCDATKKEQAWEFKEIHPK</sequence>
<gene>
    <name evidence="19" type="ORF">BV898_12559</name>
</gene>
<proteinExistence type="inferred from homology"/>
<dbReference type="Pfam" id="PF00652">
    <property type="entry name" value="Ricin_B_lectin"/>
    <property type="match status" value="1"/>
</dbReference>
<evidence type="ECO:0000256" key="9">
    <source>
        <dbReference type="ARBA" id="ARBA00022734"/>
    </source>
</evidence>
<dbReference type="PANTHER" id="PTHR11675:SF68">
    <property type="entry name" value="N-ACETYLGALACTOSAMINYLTRANSFERASE 7"/>
    <property type="match status" value="1"/>
</dbReference>
<evidence type="ECO:0000256" key="11">
    <source>
        <dbReference type="ARBA" id="ARBA00022989"/>
    </source>
</evidence>
<evidence type="ECO:0000256" key="4">
    <source>
        <dbReference type="ARBA" id="ARBA00005680"/>
    </source>
</evidence>
<dbReference type="EC" id="2.4.1.-" evidence="17"/>
<evidence type="ECO:0000256" key="16">
    <source>
        <dbReference type="ARBA" id="ARBA00023211"/>
    </source>
</evidence>
<dbReference type="GO" id="GO:0030246">
    <property type="term" value="F:carbohydrate binding"/>
    <property type="evidence" value="ECO:0007669"/>
    <property type="project" value="UniProtKB-KW"/>
</dbReference>
<evidence type="ECO:0000256" key="2">
    <source>
        <dbReference type="ARBA" id="ARBA00004323"/>
    </source>
</evidence>
<dbReference type="CDD" id="cd23437">
    <property type="entry name" value="beta-trefoil_Ricin_GALNT7"/>
    <property type="match status" value="1"/>
</dbReference>
<comment type="similarity">
    <text evidence="4 17">Belongs to the glycosyltransferase 2 family. GalNAc-T subfamily.</text>
</comment>
<keyword evidence="20" id="KW-1185">Reference proteome</keyword>
<dbReference type="InterPro" id="IPR045885">
    <property type="entry name" value="GalNAc-T"/>
</dbReference>
<evidence type="ECO:0000256" key="7">
    <source>
        <dbReference type="ARBA" id="ARBA00022692"/>
    </source>
</evidence>
<dbReference type="EMBL" id="MTYJ01000128">
    <property type="protein sequence ID" value="OQV13238.1"/>
    <property type="molecule type" value="Genomic_DNA"/>
</dbReference>
<evidence type="ECO:0000256" key="5">
    <source>
        <dbReference type="ARBA" id="ARBA00022676"/>
    </source>
</evidence>
<dbReference type="SUPFAM" id="SSF50370">
    <property type="entry name" value="Ricin B-like lectins"/>
    <property type="match status" value="1"/>
</dbReference>
<feature type="transmembrane region" description="Helical" evidence="17">
    <location>
        <begin position="12"/>
        <end position="34"/>
    </location>
</feature>
<dbReference type="Pfam" id="PF00535">
    <property type="entry name" value="Glycos_transf_2"/>
    <property type="match status" value="1"/>
</dbReference>
<keyword evidence="9 17" id="KW-0430">Lectin</keyword>
<dbReference type="GO" id="GO:0046872">
    <property type="term" value="F:metal ion binding"/>
    <property type="evidence" value="ECO:0007669"/>
    <property type="project" value="UniProtKB-KW"/>
</dbReference>